<reference evidence="1 2" key="1">
    <citation type="submission" date="2020-04" db="EMBL/GenBank/DDBJ databases">
        <title>Perkinsus olseni comparative genomics.</title>
        <authorList>
            <person name="Bogema D.R."/>
        </authorList>
    </citation>
    <scope>NUCLEOTIDE SEQUENCE [LARGE SCALE GENOMIC DNA]</scope>
    <source>
        <strain evidence="1">ATCC PRA-205</strain>
    </source>
</reference>
<dbReference type="Proteomes" id="UP000574390">
    <property type="component" value="Unassembled WGS sequence"/>
</dbReference>
<organism evidence="1 2">
    <name type="scientific">Perkinsus olseni</name>
    <name type="common">Perkinsus atlanticus</name>
    <dbReference type="NCBI Taxonomy" id="32597"/>
    <lineage>
        <taxon>Eukaryota</taxon>
        <taxon>Sar</taxon>
        <taxon>Alveolata</taxon>
        <taxon>Perkinsozoa</taxon>
        <taxon>Perkinsea</taxon>
        <taxon>Perkinsida</taxon>
        <taxon>Perkinsidae</taxon>
        <taxon>Perkinsus</taxon>
    </lineage>
</organism>
<dbReference type="AlphaFoldDB" id="A0A7J6R5M6"/>
<sequence>PHDVVDGDYVHGTSTEAEYKHRQLVEVSLPLLCTALTMSPRDRIDNAAMTTRRTRPRVTPAESIVKGRESAPAPNVAFMILKTAAVFEPAGRRLVIRCQKRLPFIPSPHLGDSSPPECVESVVFVTYWDRPSRIASSRADAE</sequence>
<name>A0A7J6R5M6_PEROL</name>
<accession>A0A7J6R5M6</accession>
<dbReference type="EMBL" id="JABANM010024635">
    <property type="protein sequence ID" value="KAF4715907.1"/>
    <property type="molecule type" value="Genomic_DNA"/>
</dbReference>
<proteinExistence type="predicted"/>
<comment type="caution">
    <text evidence="1">The sequence shown here is derived from an EMBL/GenBank/DDBJ whole genome shotgun (WGS) entry which is preliminary data.</text>
</comment>
<evidence type="ECO:0000313" key="1">
    <source>
        <dbReference type="EMBL" id="KAF4715907.1"/>
    </source>
</evidence>
<evidence type="ECO:0000313" key="2">
    <source>
        <dbReference type="Proteomes" id="UP000574390"/>
    </source>
</evidence>
<gene>
    <name evidence="1" type="ORF">FOZ62_021181</name>
</gene>
<feature type="non-terminal residue" evidence="1">
    <location>
        <position position="142"/>
    </location>
</feature>
<feature type="non-terminal residue" evidence="1">
    <location>
        <position position="1"/>
    </location>
</feature>
<protein>
    <submittedName>
        <fullName evidence="1">Uncharacterized protein</fullName>
    </submittedName>
</protein>